<dbReference type="EnsemblPlants" id="EMT33570">
    <property type="protein sequence ID" value="EMT33570"/>
    <property type="gene ID" value="F775_25085"/>
</dbReference>
<proteinExistence type="predicted"/>
<accession>N1R5P8</accession>
<sequence length="161" mass="17217">MGDRDIDPSDGGSAGGRGFDEELGGGGRCEEELVQQHCSGPQQPQVEDVCDGVHLRCHAGRIFLLLVTRDVRSTQDDDFHIGMYDSGSAVASDIPGIFDSGGAVPEPPTLVTTAVAMLEVRITTMTVVTALISKRQPQYVIRPLLSSSEFGITCRRKSARA</sequence>
<name>N1R5P8_AEGTA</name>
<reference evidence="1" key="1">
    <citation type="submission" date="2015-06" db="UniProtKB">
        <authorList>
            <consortium name="EnsemblPlants"/>
        </authorList>
    </citation>
    <scope>IDENTIFICATION</scope>
</reference>
<dbReference type="AlphaFoldDB" id="N1R5P8"/>
<evidence type="ECO:0000313" key="1">
    <source>
        <dbReference type="EnsemblPlants" id="EMT33570"/>
    </source>
</evidence>
<organism evidence="1">
    <name type="scientific">Aegilops tauschii</name>
    <name type="common">Tausch's goatgrass</name>
    <name type="synonym">Aegilops squarrosa</name>
    <dbReference type="NCBI Taxonomy" id="37682"/>
    <lineage>
        <taxon>Eukaryota</taxon>
        <taxon>Viridiplantae</taxon>
        <taxon>Streptophyta</taxon>
        <taxon>Embryophyta</taxon>
        <taxon>Tracheophyta</taxon>
        <taxon>Spermatophyta</taxon>
        <taxon>Magnoliopsida</taxon>
        <taxon>Liliopsida</taxon>
        <taxon>Poales</taxon>
        <taxon>Poaceae</taxon>
        <taxon>BOP clade</taxon>
        <taxon>Pooideae</taxon>
        <taxon>Triticodae</taxon>
        <taxon>Triticeae</taxon>
        <taxon>Triticinae</taxon>
        <taxon>Aegilops</taxon>
    </lineage>
</organism>
<protein>
    <submittedName>
        <fullName evidence="1">Uncharacterized protein</fullName>
    </submittedName>
</protein>